<accession>A0A1M4V9K2</accession>
<dbReference type="AlphaFoldDB" id="A0A1M4V9K2"/>
<sequence>MYLSRIILNINKRDTIRAMSSPQILHGAVESSLGFVRNESERTLWRLDILNGQCCLLIQSCKIPIFEQINEQLGFGLENNLWDAKELNNLFNRLDNNQLWRFRLRANPVYSKTKNRIETKKRGKVVAHVTATQQKDWLIERSQRNGFLINNDSFDVVFTDWKKFRKKNGNEVTLRIADFEGVLKIQNIERFKNTIISGIGRGKAYGCGLLTIAPYEGD</sequence>
<reference evidence="1 2" key="1">
    <citation type="submission" date="2016-11" db="EMBL/GenBank/DDBJ databases">
        <authorList>
            <person name="Jaros S."/>
            <person name="Januszkiewicz K."/>
            <person name="Wedrychowicz H."/>
        </authorList>
    </citation>
    <scope>NUCLEOTIDE SEQUENCE [LARGE SCALE GENOMIC DNA]</scope>
    <source>
        <strain evidence="1 2">DSM 14828</strain>
    </source>
</reference>
<dbReference type="CDD" id="cd09727">
    <property type="entry name" value="Cas6_I-E"/>
    <property type="match status" value="1"/>
</dbReference>
<dbReference type="SUPFAM" id="SSF117987">
    <property type="entry name" value="CRISPR-associated protein"/>
    <property type="match status" value="2"/>
</dbReference>
<dbReference type="STRING" id="1120975.SAMN02746064_00916"/>
<dbReference type="NCBIfam" id="TIGR01907">
    <property type="entry name" value="casE_Cse3"/>
    <property type="match status" value="1"/>
</dbReference>
<evidence type="ECO:0000313" key="1">
    <source>
        <dbReference type="EMBL" id="SHE65671.1"/>
    </source>
</evidence>
<organism evidence="1 2">
    <name type="scientific">Alkalibacter saccharofermentans DSM 14828</name>
    <dbReference type="NCBI Taxonomy" id="1120975"/>
    <lineage>
        <taxon>Bacteria</taxon>
        <taxon>Bacillati</taxon>
        <taxon>Bacillota</taxon>
        <taxon>Clostridia</taxon>
        <taxon>Eubacteriales</taxon>
        <taxon>Eubacteriaceae</taxon>
        <taxon>Alkalibacter</taxon>
    </lineage>
</organism>
<dbReference type="Pfam" id="PF08798">
    <property type="entry name" value="CRISPR_assoc"/>
    <property type="match status" value="1"/>
</dbReference>
<dbReference type="EMBL" id="FQTU01000005">
    <property type="protein sequence ID" value="SHE65671.1"/>
    <property type="molecule type" value="Genomic_DNA"/>
</dbReference>
<keyword evidence="2" id="KW-1185">Reference proteome</keyword>
<dbReference type="RefSeq" id="WP_073269911.1">
    <property type="nucleotide sequence ID" value="NZ_FQTU01000005.1"/>
</dbReference>
<dbReference type="InterPro" id="IPR010179">
    <property type="entry name" value="CRISPR-assoc_prot_Cse3"/>
</dbReference>
<dbReference type="SMART" id="SM01101">
    <property type="entry name" value="CRISPR_assoc"/>
    <property type="match status" value="1"/>
</dbReference>
<protein>
    <submittedName>
        <fullName evidence="1">CRISPR system Cascade subunit CasE</fullName>
    </submittedName>
</protein>
<dbReference type="Gene3D" id="3.30.70.1210">
    <property type="entry name" value="Crispr-associated protein, domain 2"/>
    <property type="match status" value="1"/>
</dbReference>
<dbReference type="Proteomes" id="UP000184251">
    <property type="component" value="Unassembled WGS sequence"/>
</dbReference>
<dbReference type="OrthoDB" id="9795689at2"/>
<proteinExistence type="predicted"/>
<dbReference type="Gene3D" id="3.30.70.1200">
    <property type="entry name" value="Crispr-associated protein, domain 1"/>
    <property type="match status" value="1"/>
</dbReference>
<name>A0A1M4V9K2_9FIRM</name>
<evidence type="ECO:0000313" key="2">
    <source>
        <dbReference type="Proteomes" id="UP000184251"/>
    </source>
</evidence>
<gene>
    <name evidence="1" type="ORF">SAMN02746064_00916</name>
</gene>